<accession>A0A1I8P0Y7</accession>
<dbReference type="InterPro" id="IPR031720">
    <property type="entry name" value="DUF4728"/>
</dbReference>
<keyword evidence="1" id="KW-0812">Transmembrane</keyword>
<evidence type="ECO:0000256" key="1">
    <source>
        <dbReference type="SAM" id="Phobius"/>
    </source>
</evidence>
<feature type="transmembrane region" description="Helical" evidence="1">
    <location>
        <begin position="114"/>
        <end position="136"/>
    </location>
</feature>
<dbReference type="Pfam" id="PF15860">
    <property type="entry name" value="DUF4728"/>
    <property type="match status" value="1"/>
</dbReference>
<feature type="transmembrane region" description="Helical" evidence="1">
    <location>
        <begin position="6"/>
        <end position="27"/>
    </location>
</feature>
<dbReference type="EnsemblMetazoa" id="SCAU003825-RA">
    <property type="protein sequence ID" value="SCAU003825-PA"/>
    <property type="gene ID" value="SCAU003825"/>
</dbReference>
<feature type="transmembrane region" description="Helical" evidence="1">
    <location>
        <begin position="81"/>
        <end position="107"/>
    </location>
</feature>
<feature type="transmembrane region" description="Helical" evidence="1">
    <location>
        <begin position="54"/>
        <end position="75"/>
    </location>
</feature>
<keyword evidence="1" id="KW-0472">Membrane</keyword>
<reference evidence="2" key="1">
    <citation type="submission" date="2020-05" db="UniProtKB">
        <authorList>
            <consortium name="EnsemblMetazoa"/>
        </authorList>
    </citation>
    <scope>IDENTIFICATION</scope>
    <source>
        <strain evidence="2">USDA</strain>
    </source>
</reference>
<evidence type="ECO:0000313" key="3">
    <source>
        <dbReference type="Proteomes" id="UP000095300"/>
    </source>
</evidence>
<sequence>MASDILAKQCIIIAAFSIALCIVLICMEVEDLRIGLQPSYDSGERHSEYIRDSVFLLGEYAVSTLLSILLIIGAAKKCLVLLAPWLIAACAGTIFMVYVGGTVFLFIPFDEIGFLLPILGVSGVITLILFPVFALFCEIYLENCKKRKQGVEDQINNNNSNIMHLMVKELKEKV</sequence>
<evidence type="ECO:0000313" key="2">
    <source>
        <dbReference type="EnsemblMetazoa" id="SCAU003825-PA"/>
    </source>
</evidence>
<dbReference type="AlphaFoldDB" id="A0A1I8P0Y7"/>
<dbReference type="Proteomes" id="UP000095300">
    <property type="component" value="Unassembled WGS sequence"/>
</dbReference>
<name>A0A1I8P0Y7_STOCA</name>
<proteinExistence type="predicted"/>
<organism evidence="2 3">
    <name type="scientific">Stomoxys calcitrans</name>
    <name type="common">Stable fly</name>
    <name type="synonym">Conops calcitrans</name>
    <dbReference type="NCBI Taxonomy" id="35570"/>
    <lineage>
        <taxon>Eukaryota</taxon>
        <taxon>Metazoa</taxon>
        <taxon>Ecdysozoa</taxon>
        <taxon>Arthropoda</taxon>
        <taxon>Hexapoda</taxon>
        <taxon>Insecta</taxon>
        <taxon>Pterygota</taxon>
        <taxon>Neoptera</taxon>
        <taxon>Endopterygota</taxon>
        <taxon>Diptera</taxon>
        <taxon>Brachycera</taxon>
        <taxon>Muscomorpha</taxon>
        <taxon>Muscoidea</taxon>
        <taxon>Muscidae</taxon>
        <taxon>Stomoxys</taxon>
    </lineage>
</organism>
<gene>
    <name evidence="2" type="primary">106094006</name>
</gene>
<keyword evidence="1" id="KW-1133">Transmembrane helix</keyword>
<dbReference type="VEuPathDB" id="VectorBase:SCAU003825"/>
<protein>
    <submittedName>
        <fullName evidence="2">Uncharacterized protein</fullName>
    </submittedName>
</protein>
<keyword evidence="3" id="KW-1185">Reference proteome</keyword>